<sequence length="52" mass="6293">MYLAYCWARKIDINKTDNHSSTMVSILKARWKSNTSRKRNLWYNFVLLLTLK</sequence>
<proteinExistence type="predicted"/>
<accession>A0A0K2UND0</accession>
<evidence type="ECO:0000313" key="1">
    <source>
        <dbReference type="EMBL" id="CDW39251.1"/>
    </source>
</evidence>
<protein>
    <submittedName>
        <fullName evidence="1">Uncharacterized protein</fullName>
    </submittedName>
</protein>
<reference evidence="1" key="1">
    <citation type="submission" date="2014-05" db="EMBL/GenBank/DDBJ databases">
        <authorList>
            <person name="Chronopoulou M."/>
        </authorList>
    </citation>
    <scope>NUCLEOTIDE SEQUENCE</scope>
    <source>
        <tissue evidence="1">Whole organism</tissue>
    </source>
</reference>
<name>A0A0K2UND0_LEPSM</name>
<dbReference type="AlphaFoldDB" id="A0A0K2UND0"/>
<organism evidence="1">
    <name type="scientific">Lepeophtheirus salmonis</name>
    <name type="common">Salmon louse</name>
    <name type="synonym">Caligus salmonis</name>
    <dbReference type="NCBI Taxonomy" id="72036"/>
    <lineage>
        <taxon>Eukaryota</taxon>
        <taxon>Metazoa</taxon>
        <taxon>Ecdysozoa</taxon>
        <taxon>Arthropoda</taxon>
        <taxon>Crustacea</taxon>
        <taxon>Multicrustacea</taxon>
        <taxon>Hexanauplia</taxon>
        <taxon>Copepoda</taxon>
        <taxon>Siphonostomatoida</taxon>
        <taxon>Caligidae</taxon>
        <taxon>Lepeophtheirus</taxon>
    </lineage>
</organism>
<dbReference type="EMBL" id="HACA01021890">
    <property type="protein sequence ID" value="CDW39251.1"/>
    <property type="molecule type" value="Transcribed_RNA"/>
</dbReference>